<protein>
    <submittedName>
        <fullName evidence="2">Uncharacterized protein</fullName>
    </submittedName>
</protein>
<keyword evidence="3" id="KW-1185">Reference proteome</keyword>
<accession>A0AAV5JIR0</accession>
<comment type="caution">
    <text evidence="2">The sequence shown here is derived from an EMBL/GenBank/DDBJ whole genome shotgun (WGS) entry which is preliminary data.</text>
</comment>
<name>A0AAV5JIR0_9ROSI</name>
<dbReference type="EMBL" id="BPVZ01000036">
    <property type="protein sequence ID" value="GKV12373.1"/>
    <property type="molecule type" value="Genomic_DNA"/>
</dbReference>
<keyword evidence="1" id="KW-0472">Membrane</keyword>
<proteinExistence type="predicted"/>
<keyword evidence="1" id="KW-1133">Transmembrane helix</keyword>
<feature type="transmembrane region" description="Helical" evidence="1">
    <location>
        <begin position="60"/>
        <end position="82"/>
    </location>
</feature>
<feature type="transmembrane region" description="Helical" evidence="1">
    <location>
        <begin position="102"/>
        <end position="119"/>
    </location>
</feature>
<dbReference type="SUPFAM" id="SSF51735">
    <property type="entry name" value="NAD(P)-binding Rossmann-fold domains"/>
    <property type="match status" value="1"/>
</dbReference>
<dbReference type="InterPro" id="IPR036291">
    <property type="entry name" value="NAD(P)-bd_dom_sf"/>
</dbReference>
<sequence>MVAIMRELGKAMCFVCSVEFWRMAVLWTFSLLTSYWQLYTTRHSSKSYCFPRCKPQVSQTMRPVSVITGATSGLGAAAAHALSREGFYVVLGRYHHQSHFTNFSDFFQFLLALFIGLIIW</sequence>
<organism evidence="2 3">
    <name type="scientific">Rubroshorea leprosula</name>
    <dbReference type="NCBI Taxonomy" id="152421"/>
    <lineage>
        <taxon>Eukaryota</taxon>
        <taxon>Viridiplantae</taxon>
        <taxon>Streptophyta</taxon>
        <taxon>Embryophyta</taxon>
        <taxon>Tracheophyta</taxon>
        <taxon>Spermatophyta</taxon>
        <taxon>Magnoliopsida</taxon>
        <taxon>eudicotyledons</taxon>
        <taxon>Gunneridae</taxon>
        <taxon>Pentapetalae</taxon>
        <taxon>rosids</taxon>
        <taxon>malvids</taxon>
        <taxon>Malvales</taxon>
        <taxon>Dipterocarpaceae</taxon>
        <taxon>Rubroshorea</taxon>
    </lineage>
</organism>
<feature type="transmembrane region" description="Helical" evidence="1">
    <location>
        <begin position="20"/>
        <end position="39"/>
    </location>
</feature>
<evidence type="ECO:0000313" key="3">
    <source>
        <dbReference type="Proteomes" id="UP001054252"/>
    </source>
</evidence>
<keyword evidence="1" id="KW-0812">Transmembrane</keyword>
<dbReference type="Proteomes" id="UP001054252">
    <property type="component" value="Unassembled WGS sequence"/>
</dbReference>
<dbReference type="AlphaFoldDB" id="A0AAV5JIR0"/>
<evidence type="ECO:0000313" key="2">
    <source>
        <dbReference type="EMBL" id="GKV12373.1"/>
    </source>
</evidence>
<reference evidence="2 3" key="1">
    <citation type="journal article" date="2021" name="Commun. Biol.">
        <title>The genome of Shorea leprosula (Dipterocarpaceae) highlights the ecological relevance of drought in aseasonal tropical rainforests.</title>
        <authorList>
            <person name="Ng K.K.S."/>
            <person name="Kobayashi M.J."/>
            <person name="Fawcett J.A."/>
            <person name="Hatakeyama M."/>
            <person name="Paape T."/>
            <person name="Ng C.H."/>
            <person name="Ang C.C."/>
            <person name="Tnah L.H."/>
            <person name="Lee C.T."/>
            <person name="Nishiyama T."/>
            <person name="Sese J."/>
            <person name="O'Brien M.J."/>
            <person name="Copetti D."/>
            <person name="Mohd Noor M.I."/>
            <person name="Ong R.C."/>
            <person name="Putra M."/>
            <person name="Sireger I.Z."/>
            <person name="Indrioko S."/>
            <person name="Kosugi Y."/>
            <person name="Izuno A."/>
            <person name="Isagi Y."/>
            <person name="Lee S.L."/>
            <person name="Shimizu K.K."/>
        </authorList>
    </citation>
    <scope>NUCLEOTIDE SEQUENCE [LARGE SCALE GENOMIC DNA]</scope>
    <source>
        <strain evidence="2">214</strain>
    </source>
</reference>
<gene>
    <name evidence="2" type="ORF">SLEP1_g23525</name>
</gene>
<dbReference type="Gene3D" id="3.40.50.720">
    <property type="entry name" value="NAD(P)-binding Rossmann-like Domain"/>
    <property type="match status" value="1"/>
</dbReference>
<evidence type="ECO:0000256" key="1">
    <source>
        <dbReference type="SAM" id="Phobius"/>
    </source>
</evidence>